<feature type="domain" description="Fibronectin type III-like" evidence="7">
    <location>
        <begin position="652"/>
        <end position="719"/>
    </location>
</feature>
<dbReference type="Gene3D" id="2.60.40.10">
    <property type="entry name" value="Immunoglobulins"/>
    <property type="match status" value="1"/>
</dbReference>
<dbReference type="SUPFAM" id="SSF51445">
    <property type="entry name" value="(Trans)glycosidases"/>
    <property type="match status" value="1"/>
</dbReference>
<evidence type="ECO:0000313" key="8">
    <source>
        <dbReference type="EMBL" id="MDC7685048.1"/>
    </source>
</evidence>
<dbReference type="Proteomes" id="UP001214854">
    <property type="component" value="Unassembled WGS sequence"/>
</dbReference>
<dbReference type="InterPro" id="IPR036881">
    <property type="entry name" value="Glyco_hydro_3_C_sf"/>
</dbReference>
<evidence type="ECO:0000313" key="9">
    <source>
        <dbReference type="Proteomes" id="UP001214854"/>
    </source>
</evidence>
<evidence type="ECO:0000256" key="4">
    <source>
        <dbReference type="ARBA" id="ARBA00023295"/>
    </source>
</evidence>
<feature type="chain" id="PRO_5046075866" evidence="6">
    <location>
        <begin position="36"/>
        <end position="737"/>
    </location>
</feature>
<evidence type="ECO:0000259" key="7">
    <source>
        <dbReference type="SMART" id="SM01217"/>
    </source>
</evidence>
<dbReference type="Gene3D" id="3.40.50.1700">
    <property type="entry name" value="Glycoside hydrolase family 3 C-terminal domain"/>
    <property type="match status" value="1"/>
</dbReference>
<feature type="signal peptide" evidence="6">
    <location>
        <begin position="1"/>
        <end position="35"/>
    </location>
</feature>
<dbReference type="PRINTS" id="PR00133">
    <property type="entry name" value="GLHYDRLASE3"/>
</dbReference>
<accession>A0ABT5HYB3</accession>
<evidence type="ECO:0000256" key="2">
    <source>
        <dbReference type="ARBA" id="ARBA00022801"/>
    </source>
</evidence>
<keyword evidence="8" id="KW-0418">Kinase</keyword>
<reference evidence="8 9" key="1">
    <citation type="submission" date="2023-01" db="EMBL/GenBank/DDBJ databases">
        <title>Novel species of the genus Asticcacaulis isolated from rivers.</title>
        <authorList>
            <person name="Lu H."/>
        </authorList>
    </citation>
    <scope>NUCLEOTIDE SEQUENCE [LARGE SCALE GENOMIC DNA]</scope>
    <source>
        <strain evidence="8 9">BYS171W</strain>
    </source>
</reference>
<dbReference type="PANTHER" id="PTHR42715">
    <property type="entry name" value="BETA-GLUCOSIDASE"/>
    <property type="match status" value="1"/>
</dbReference>
<dbReference type="SUPFAM" id="SSF52279">
    <property type="entry name" value="Beta-D-glucan exohydrolase, C-terminal domain"/>
    <property type="match status" value="1"/>
</dbReference>
<proteinExistence type="inferred from homology"/>
<dbReference type="InterPro" id="IPR050288">
    <property type="entry name" value="Cellulose_deg_GH3"/>
</dbReference>
<keyword evidence="2 5" id="KW-0378">Hydrolase</keyword>
<dbReference type="PANTHER" id="PTHR42715:SF10">
    <property type="entry name" value="BETA-GLUCOSIDASE"/>
    <property type="match status" value="1"/>
</dbReference>
<keyword evidence="8" id="KW-0808">Transferase</keyword>
<dbReference type="InterPro" id="IPR001764">
    <property type="entry name" value="Glyco_hydro_3_N"/>
</dbReference>
<dbReference type="InterPro" id="IPR019800">
    <property type="entry name" value="Glyco_hydro_3_AS"/>
</dbReference>
<dbReference type="InterPro" id="IPR002772">
    <property type="entry name" value="Glyco_hydro_3_C"/>
</dbReference>
<evidence type="ECO:0000256" key="5">
    <source>
        <dbReference type="RuleBase" id="RU361161"/>
    </source>
</evidence>
<dbReference type="PROSITE" id="PS00775">
    <property type="entry name" value="GLYCOSYL_HYDROL_F3"/>
    <property type="match status" value="1"/>
</dbReference>
<dbReference type="InterPro" id="IPR017853">
    <property type="entry name" value="GH"/>
</dbReference>
<dbReference type="GO" id="GO:0016301">
    <property type="term" value="F:kinase activity"/>
    <property type="evidence" value="ECO:0007669"/>
    <property type="project" value="UniProtKB-KW"/>
</dbReference>
<dbReference type="RefSeq" id="WP_272749552.1">
    <property type="nucleotide sequence ID" value="NZ_JAQQKX010000019.1"/>
</dbReference>
<protein>
    <submittedName>
        <fullName evidence="8">Glycoside hydrolase family 3 C-terminal domain-containing protein</fullName>
    </submittedName>
</protein>
<dbReference type="Pfam" id="PF00933">
    <property type="entry name" value="Glyco_hydro_3"/>
    <property type="match status" value="1"/>
</dbReference>
<name>A0ABT5HYB3_9CAUL</name>
<comment type="similarity">
    <text evidence="1 5">Belongs to the glycosyl hydrolase 3 family.</text>
</comment>
<dbReference type="Gene3D" id="3.20.20.300">
    <property type="entry name" value="Glycoside hydrolase, family 3, N-terminal domain"/>
    <property type="match status" value="1"/>
</dbReference>
<keyword evidence="3" id="KW-0119">Carbohydrate metabolism</keyword>
<comment type="caution">
    <text evidence="8">The sequence shown here is derived from an EMBL/GenBank/DDBJ whole genome shotgun (WGS) entry which is preliminary data.</text>
</comment>
<evidence type="ECO:0000256" key="1">
    <source>
        <dbReference type="ARBA" id="ARBA00005336"/>
    </source>
</evidence>
<dbReference type="GO" id="GO:0016787">
    <property type="term" value="F:hydrolase activity"/>
    <property type="evidence" value="ECO:0007669"/>
    <property type="project" value="UniProtKB-KW"/>
</dbReference>
<keyword evidence="9" id="KW-1185">Reference proteome</keyword>
<evidence type="ECO:0000256" key="3">
    <source>
        <dbReference type="ARBA" id="ARBA00023277"/>
    </source>
</evidence>
<dbReference type="InterPro" id="IPR036962">
    <property type="entry name" value="Glyco_hydro_3_N_sf"/>
</dbReference>
<dbReference type="SMART" id="SM01217">
    <property type="entry name" value="Fn3_like"/>
    <property type="match status" value="1"/>
</dbReference>
<dbReference type="EMBL" id="JAQQKX010000019">
    <property type="protein sequence ID" value="MDC7685048.1"/>
    <property type="molecule type" value="Genomic_DNA"/>
</dbReference>
<keyword evidence="4 5" id="KW-0326">Glycosidase</keyword>
<dbReference type="InterPro" id="IPR013783">
    <property type="entry name" value="Ig-like_fold"/>
</dbReference>
<dbReference type="InterPro" id="IPR026891">
    <property type="entry name" value="Fn3-like"/>
</dbReference>
<dbReference type="Pfam" id="PF14310">
    <property type="entry name" value="Fn3-like"/>
    <property type="match status" value="1"/>
</dbReference>
<keyword evidence="6" id="KW-0732">Signal</keyword>
<organism evidence="8 9">
    <name type="scientific">Asticcacaulis aquaticus</name>
    <dbReference type="NCBI Taxonomy" id="2984212"/>
    <lineage>
        <taxon>Bacteria</taxon>
        <taxon>Pseudomonadati</taxon>
        <taxon>Pseudomonadota</taxon>
        <taxon>Alphaproteobacteria</taxon>
        <taxon>Caulobacterales</taxon>
        <taxon>Caulobacteraceae</taxon>
        <taxon>Asticcacaulis</taxon>
    </lineage>
</organism>
<evidence type="ECO:0000256" key="6">
    <source>
        <dbReference type="SAM" id="SignalP"/>
    </source>
</evidence>
<dbReference type="Pfam" id="PF01915">
    <property type="entry name" value="Glyco_hydro_3_C"/>
    <property type="match status" value="1"/>
</dbReference>
<sequence length="737" mass="79051">MHKLTKPMSYARAHTRALFLTVLMSGSALSSAVMADPAAQKRAAGIEARMTLDERIAMVNGTWPVPWVTRTPDNPQPEDAIPAAGYVPGVKRLNIPPLFETDASLGVTNPSDVRPGDHATALPSALSTAASFNPKLAYEGGAMIAAEARAKGFNVLLTGGVNLARDPRNGRNFEYFGEDTLLSGVMAGEAIRGAQSQKIIATIKHFAVNDSETNRDWSNSVIGEQAMRETDLLAFQIAIERGNPYSVMCGYNLVNGDYACGNDHLLNGVLKRDWGYKGFVMSDWGAVKATDFALKGLDQQAAKELDAQPWFGAPLKAAVETGDVPPARLSDMVRRILYAQIASGVFDSPPQKSEIDYAAHARISRAAAEEGMVLLKNSGDILPLGREARTILVIGDYAEKGVLSGGGSSNVTSVSGQPGVPMSGETLFAQYVREQYHPSAPLAAIRARAPRATVLFDNGRNATEAARKAAKADLVIVFGNQWMTESIDAPNIDLPRGQDAMISAVAEANPKTIVVLQTGGPVTMPWLSKVPAVLQAWYSGAQGGEVIADILFGDVNPSGHLPMTFPVSLAQTPRPDLPGVDLPEKVQFDVVYHEGADIGYRWFKRTKQTPLFPFGFGLSYTTFSYSDLNLSGGDQLSFSFKVTNTGQRPGKAAPQVYLTQTPDGETQRLIGFDKVDLQPGETRTVTLRADPRLIGQFDTQTPGWVVKSGTYGVALGASATDLIETGTVKLKAKRLKP</sequence>
<gene>
    <name evidence="8" type="ORF">PQU92_17320</name>
</gene>